<sequence>MENLILNRYRPLGEAGRGGYGVVQVAWDTRIQRRVAIKMLHWDPSAVGACEGPSAARGPYAVQASGAAYDARQAPRDIPGLAEARTAALLSGDHIVGVYDFEVDYRNATAYLIMEYVDGITLTDLMREFAGPLPLNIATCVFDAVADALAKAHANQVLHLDIKPDNVLINRQGQVKVSDFGLAQLSCEAGYGQAAGGTIGYMPLEQMRLEAPDTRTDEWALAALTYEMLTGDNPFVAETLHEAETAIEEAELVIPSVVRDDVDEEADEAIFGALAIERDYRFDSVALFADALMPHLGDARRGMRELAVLVGEACDDAEEEDATEPMPRYVRNRVSLMDRLGERAQAVLFRLWAAAACGFVAFEAATNIPALYTVAGRETPAFWGMLLVCIAAAGALPAAGAAVAIVALAAALFASGAYALGAVFLIAGGAWWAFFGRRGHAQAVTGVTGVALGAFGLGPLAPLLAGYFLRVPGAAATAAFSALTAFVLACSGSMSLTGWNVFVNGQFSNHMGANALVLLGDPSMWVQAVSWVASASALALLCARGSKPWAVAGAVVAAALMLLGDIMGSAVAAGVAGGAAAGVAIDWADIVPALIAPAIVIAAALAVGVPLRPEPRGGDDWDEGGWAERDAGAGRGRRGARRPRRRR</sequence>
<feature type="compositionally biased region" description="Basic residues" evidence="7">
    <location>
        <begin position="635"/>
        <end position="647"/>
    </location>
</feature>
<dbReference type="InterPro" id="IPR000719">
    <property type="entry name" value="Prot_kinase_dom"/>
</dbReference>
<dbReference type="OrthoDB" id="3679634at2"/>
<proteinExistence type="predicted"/>
<dbReference type="GO" id="GO:0005524">
    <property type="term" value="F:ATP binding"/>
    <property type="evidence" value="ECO:0007669"/>
    <property type="project" value="UniProtKB-KW"/>
</dbReference>
<dbReference type="PROSITE" id="PS50011">
    <property type="entry name" value="PROTEIN_KINASE_DOM"/>
    <property type="match status" value="1"/>
</dbReference>
<accession>A0A3N0AVR5</accession>
<evidence type="ECO:0000256" key="6">
    <source>
        <dbReference type="ARBA" id="ARBA00022840"/>
    </source>
</evidence>
<feature type="domain" description="Protein kinase" evidence="9">
    <location>
        <begin position="9"/>
        <end position="296"/>
    </location>
</feature>
<feature type="transmembrane region" description="Helical" evidence="8">
    <location>
        <begin position="590"/>
        <end position="611"/>
    </location>
</feature>
<dbReference type="PROSITE" id="PS00108">
    <property type="entry name" value="PROTEIN_KINASE_ST"/>
    <property type="match status" value="1"/>
</dbReference>
<evidence type="ECO:0000256" key="3">
    <source>
        <dbReference type="ARBA" id="ARBA00022679"/>
    </source>
</evidence>
<dbReference type="SMART" id="SM00220">
    <property type="entry name" value="S_TKc"/>
    <property type="match status" value="1"/>
</dbReference>
<keyword evidence="6" id="KW-0067">ATP-binding</keyword>
<dbReference type="Pfam" id="PF00069">
    <property type="entry name" value="Pkinase"/>
    <property type="match status" value="1"/>
</dbReference>
<keyword evidence="8" id="KW-0812">Transmembrane</keyword>
<keyword evidence="5 10" id="KW-0418">Kinase</keyword>
<dbReference type="Proteomes" id="UP000269591">
    <property type="component" value="Unassembled WGS sequence"/>
</dbReference>
<protein>
    <recommendedName>
        <fullName evidence="1">non-specific serine/threonine protein kinase</fullName>
        <ecNumber evidence="1">2.7.11.1</ecNumber>
    </recommendedName>
</protein>
<dbReference type="AlphaFoldDB" id="A0A3N0AVR5"/>
<evidence type="ECO:0000313" key="10">
    <source>
        <dbReference type="EMBL" id="RNL38778.1"/>
    </source>
</evidence>
<feature type="transmembrane region" description="Helical" evidence="8">
    <location>
        <begin position="522"/>
        <end position="543"/>
    </location>
</feature>
<dbReference type="InterPro" id="IPR011009">
    <property type="entry name" value="Kinase-like_dom_sf"/>
</dbReference>
<reference evidence="11" key="1">
    <citation type="submission" date="2018-05" db="EMBL/GenBank/DDBJ databases">
        <title>Genome Sequencing of selected type strains of the family Eggerthellaceae.</title>
        <authorList>
            <person name="Danylec N."/>
            <person name="Stoll D.A."/>
            <person name="Doetsch A."/>
            <person name="Huch M."/>
        </authorList>
    </citation>
    <scope>NUCLEOTIDE SEQUENCE [LARGE SCALE GENOMIC DNA]</scope>
    <source>
        <strain evidence="11">DSM 24851</strain>
    </source>
</reference>
<dbReference type="EMBL" id="QIBX01000016">
    <property type="protein sequence ID" value="RNL38778.1"/>
    <property type="molecule type" value="Genomic_DNA"/>
</dbReference>
<gene>
    <name evidence="10" type="ORF">DMP06_08600</name>
</gene>
<feature type="transmembrane region" description="Helical" evidence="8">
    <location>
        <begin position="476"/>
        <end position="502"/>
    </location>
</feature>
<dbReference type="Gene3D" id="3.30.200.20">
    <property type="entry name" value="Phosphorylase Kinase, domain 1"/>
    <property type="match status" value="1"/>
</dbReference>
<keyword evidence="2 10" id="KW-0723">Serine/threonine-protein kinase</keyword>
<dbReference type="RefSeq" id="WP_123209330.1">
    <property type="nucleotide sequence ID" value="NZ_QIBX01000016.1"/>
</dbReference>
<keyword evidence="8" id="KW-0472">Membrane</keyword>
<dbReference type="CDD" id="cd14014">
    <property type="entry name" value="STKc_PknB_like"/>
    <property type="match status" value="1"/>
</dbReference>
<evidence type="ECO:0000313" key="11">
    <source>
        <dbReference type="Proteomes" id="UP000269591"/>
    </source>
</evidence>
<dbReference type="SUPFAM" id="SSF56112">
    <property type="entry name" value="Protein kinase-like (PK-like)"/>
    <property type="match status" value="1"/>
</dbReference>
<evidence type="ECO:0000256" key="2">
    <source>
        <dbReference type="ARBA" id="ARBA00022527"/>
    </source>
</evidence>
<dbReference type="EC" id="2.7.11.1" evidence="1"/>
<dbReference type="Gene3D" id="1.10.510.10">
    <property type="entry name" value="Transferase(Phosphotransferase) domain 1"/>
    <property type="match status" value="1"/>
</dbReference>
<keyword evidence="11" id="KW-1185">Reference proteome</keyword>
<evidence type="ECO:0000256" key="1">
    <source>
        <dbReference type="ARBA" id="ARBA00012513"/>
    </source>
</evidence>
<feature type="transmembrane region" description="Helical" evidence="8">
    <location>
        <begin position="555"/>
        <end position="584"/>
    </location>
</feature>
<dbReference type="PANTHER" id="PTHR43289">
    <property type="entry name" value="MITOGEN-ACTIVATED PROTEIN KINASE KINASE KINASE 20-RELATED"/>
    <property type="match status" value="1"/>
</dbReference>
<feature type="transmembrane region" description="Helical" evidence="8">
    <location>
        <begin position="382"/>
        <end position="410"/>
    </location>
</feature>
<dbReference type="InterPro" id="IPR008271">
    <property type="entry name" value="Ser/Thr_kinase_AS"/>
</dbReference>
<evidence type="ECO:0000256" key="5">
    <source>
        <dbReference type="ARBA" id="ARBA00022777"/>
    </source>
</evidence>
<name>A0A3N0AVR5_9ACTN</name>
<keyword evidence="4" id="KW-0547">Nucleotide-binding</keyword>
<feature type="transmembrane region" description="Helical" evidence="8">
    <location>
        <begin position="417"/>
        <end position="435"/>
    </location>
</feature>
<keyword evidence="3" id="KW-0808">Transferase</keyword>
<feature type="region of interest" description="Disordered" evidence="7">
    <location>
        <begin position="614"/>
        <end position="647"/>
    </location>
</feature>
<dbReference type="GO" id="GO:0004674">
    <property type="term" value="F:protein serine/threonine kinase activity"/>
    <property type="evidence" value="ECO:0007669"/>
    <property type="project" value="UniProtKB-KW"/>
</dbReference>
<evidence type="ECO:0000256" key="8">
    <source>
        <dbReference type="SAM" id="Phobius"/>
    </source>
</evidence>
<feature type="transmembrane region" description="Helical" evidence="8">
    <location>
        <begin position="447"/>
        <end position="469"/>
    </location>
</feature>
<evidence type="ECO:0000256" key="7">
    <source>
        <dbReference type="SAM" id="MobiDB-lite"/>
    </source>
</evidence>
<feature type="transmembrane region" description="Helical" evidence="8">
    <location>
        <begin position="347"/>
        <end position="370"/>
    </location>
</feature>
<keyword evidence="8" id="KW-1133">Transmembrane helix</keyword>
<dbReference type="PANTHER" id="PTHR43289:SF6">
    <property type="entry name" value="SERINE_THREONINE-PROTEIN KINASE NEKL-3"/>
    <property type="match status" value="1"/>
</dbReference>
<organism evidence="10 11">
    <name type="scientific">Slackia equolifaciens</name>
    <dbReference type="NCBI Taxonomy" id="498718"/>
    <lineage>
        <taxon>Bacteria</taxon>
        <taxon>Bacillati</taxon>
        <taxon>Actinomycetota</taxon>
        <taxon>Coriobacteriia</taxon>
        <taxon>Eggerthellales</taxon>
        <taxon>Eggerthellaceae</taxon>
        <taxon>Slackia</taxon>
    </lineage>
</organism>
<evidence type="ECO:0000256" key="4">
    <source>
        <dbReference type="ARBA" id="ARBA00022741"/>
    </source>
</evidence>
<evidence type="ECO:0000259" key="9">
    <source>
        <dbReference type="PROSITE" id="PS50011"/>
    </source>
</evidence>
<comment type="caution">
    <text evidence="10">The sequence shown here is derived from an EMBL/GenBank/DDBJ whole genome shotgun (WGS) entry which is preliminary data.</text>
</comment>